<evidence type="ECO:0000313" key="1">
    <source>
        <dbReference type="EMBL" id="TWI34288.1"/>
    </source>
</evidence>
<accession>A0A562NQ24</accession>
<gene>
    <name evidence="1" type="ORF">IQ24_01803</name>
</gene>
<comment type="caution">
    <text evidence="1">The sequence shown here is derived from an EMBL/GenBank/DDBJ whole genome shotgun (WGS) entry which is preliminary data.</text>
</comment>
<name>A0A562NQ24_9RHOB</name>
<protein>
    <submittedName>
        <fullName evidence="1">Uncharacterized protein</fullName>
    </submittedName>
</protein>
<organism evidence="1 2">
    <name type="scientific">Paracoccus sulfuroxidans</name>
    <dbReference type="NCBI Taxonomy" id="384678"/>
    <lineage>
        <taxon>Bacteria</taxon>
        <taxon>Pseudomonadati</taxon>
        <taxon>Pseudomonadota</taxon>
        <taxon>Alphaproteobacteria</taxon>
        <taxon>Rhodobacterales</taxon>
        <taxon>Paracoccaceae</taxon>
        <taxon>Paracoccus</taxon>
    </lineage>
</organism>
<dbReference type="Proteomes" id="UP000316225">
    <property type="component" value="Unassembled WGS sequence"/>
</dbReference>
<proteinExistence type="predicted"/>
<reference evidence="1 2" key="1">
    <citation type="journal article" date="2015" name="Stand. Genomic Sci.">
        <title>Genomic Encyclopedia of Bacterial and Archaeal Type Strains, Phase III: the genomes of soil and plant-associated and newly described type strains.</title>
        <authorList>
            <person name="Whitman W.B."/>
            <person name="Woyke T."/>
            <person name="Klenk H.P."/>
            <person name="Zhou Y."/>
            <person name="Lilburn T.G."/>
            <person name="Beck B.J."/>
            <person name="De Vos P."/>
            <person name="Vandamme P."/>
            <person name="Eisen J.A."/>
            <person name="Garrity G."/>
            <person name="Hugenholtz P."/>
            <person name="Kyrpides N.C."/>
        </authorList>
    </citation>
    <scope>NUCLEOTIDE SEQUENCE [LARGE SCALE GENOMIC DNA]</scope>
    <source>
        <strain evidence="1 2">CGMCC 1.5364</strain>
    </source>
</reference>
<dbReference type="AlphaFoldDB" id="A0A562NQ24"/>
<dbReference type="EMBL" id="VLKU01000005">
    <property type="protein sequence ID" value="TWI34288.1"/>
    <property type="molecule type" value="Genomic_DNA"/>
</dbReference>
<sequence length="148" mass="16769">MKKCNVRITSKHFHELHHALGYPWPEEIMGETYRNHFATDAGSDTADCMRASPHWTGGTEKFGMTFFHVTQDGKRALLEHMRDSVDLPARFEITYHGHNWREIVAARSRSAAKYGAYLDADSGDTFGEFVRRIKSVRLLSRAQIGGAA</sequence>
<keyword evidence="2" id="KW-1185">Reference proteome</keyword>
<evidence type="ECO:0000313" key="2">
    <source>
        <dbReference type="Proteomes" id="UP000316225"/>
    </source>
</evidence>